<dbReference type="Proteomes" id="UP000479710">
    <property type="component" value="Unassembled WGS sequence"/>
</dbReference>
<evidence type="ECO:0000313" key="2">
    <source>
        <dbReference type="Proteomes" id="UP000479710"/>
    </source>
</evidence>
<dbReference type="AlphaFoldDB" id="A0A6G1E596"/>
<accession>A0A6G1E596</accession>
<name>A0A6G1E596_9ORYZ</name>
<gene>
    <name evidence="1" type="ORF">E2562_028397</name>
</gene>
<keyword evidence="2" id="KW-1185">Reference proteome</keyword>
<organism evidence="1 2">
    <name type="scientific">Oryza meyeriana var. granulata</name>
    <dbReference type="NCBI Taxonomy" id="110450"/>
    <lineage>
        <taxon>Eukaryota</taxon>
        <taxon>Viridiplantae</taxon>
        <taxon>Streptophyta</taxon>
        <taxon>Embryophyta</taxon>
        <taxon>Tracheophyta</taxon>
        <taxon>Spermatophyta</taxon>
        <taxon>Magnoliopsida</taxon>
        <taxon>Liliopsida</taxon>
        <taxon>Poales</taxon>
        <taxon>Poaceae</taxon>
        <taxon>BOP clade</taxon>
        <taxon>Oryzoideae</taxon>
        <taxon>Oryzeae</taxon>
        <taxon>Oryzinae</taxon>
        <taxon>Oryza</taxon>
        <taxon>Oryza meyeriana</taxon>
    </lineage>
</organism>
<protein>
    <submittedName>
        <fullName evidence="1">Uncharacterized protein</fullName>
    </submittedName>
</protein>
<proteinExistence type="predicted"/>
<feature type="non-terminal residue" evidence="1">
    <location>
        <position position="1"/>
    </location>
</feature>
<evidence type="ECO:0000313" key="1">
    <source>
        <dbReference type="EMBL" id="KAF0919113.1"/>
    </source>
</evidence>
<reference evidence="1 2" key="1">
    <citation type="submission" date="2019-11" db="EMBL/GenBank/DDBJ databases">
        <title>Whole genome sequence of Oryza granulata.</title>
        <authorList>
            <person name="Li W."/>
        </authorList>
    </citation>
    <scope>NUCLEOTIDE SEQUENCE [LARGE SCALE GENOMIC DNA]</scope>
    <source>
        <strain evidence="2">cv. Menghai</strain>
        <tissue evidence="1">Leaf</tissue>
    </source>
</reference>
<sequence length="62" mass="6813">IIVLCAGGVLIEGQAQSLGEDVVPTTNNDETVVFTAYFDTGFRFPYYNLLPEVLACFKLELP</sequence>
<dbReference type="EMBL" id="SPHZ02000005">
    <property type="protein sequence ID" value="KAF0919113.1"/>
    <property type="molecule type" value="Genomic_DNA"/>
</dbReference>
<comment type="caution">
    <text evidence="1">The sequence shown here is derived from an EMBL/GenBank/DDBJ whole genome shotgun (WGS) entry which is preliminary data.</text>
</comment>
<dbReference type="OrthoDB" id="696315at2759"/>